<dbReference type="EMBL" id="SRXU01000007">
    <property type="protein sequence ID" value="TGX40073.1"/>
    <property type="molecule type" value="Genomic_DNA"/>
</dbReference>
<proteinExistence type="predicted"/>
<name>A0A4S1WC49_9SPHN</name>
<reference evidence="2 3" key="1">
    <citation type="submission" date="2019-04" db="EMBL/GenBank/DDBJ databases">
        <title>Sphingomonas psychrotolerans sp. nov., isolated from soil in the Tianshan Mountains, Xinjiang, China.</title>
        <authorList>
            <person name="Luo Y."/>
            <person name="Sheng H."/>
        </authorList>
    </citation>
    <scope>NUCLEOTIDE SEQUENCE [LARGE SCALE GENOMIC DNA]</scope>
    <source>
        <strain evidence="2 3">KIS18-15</strain>
    </source>
</reference>
<dbReference type="InterPro" id="IPR025411">
    <property type="entry name" value="DUF4136"/>
</dbReference>
<dbReference type="Proteomes" id="UP000309848">
    <property type="component" value="Unassembled WGS sequence"/>
</dbReference>
<dbReference type="RefSeq" id="WP_135986628.1">
    <property type="nucleotide sequence ID" value="NZ_JAASQM010000001.1"/>
</dbReference>
<evidence type="ECO:0000259" key="1">
    <source>
        <dbReference type="Pfam" id="PF13590"/>
    </source>
</evidence>
<dbReference type="AlphaFoldDB" id="A0A4S1WC49"/>
<evidence type="ECO:0000313" key="2">
    <source>
        <dbReference type="EMBL" id="TGX40073.1"/>
    </source>
</evidence>
<sequence length="202" mass="20925">MNRILSVAALGAAFCAGGCATTPRHAPVDVTRYHIGALTERTSISIEPASGAAQISPEFQLYADAVGAELARLGFVQSNGDMQSGYIAAVSFTRASRGAYREPPPVSIGLGGGSISGGRRSAVGVGGGLSFGIGGKTREIYGSELTVQLRRRSDNTTLWEGRAVTESVSGKPGSDPRDEAARLAYALFRDFPGESGITTTVK</sequence>
<comment type="caution">
    <text evidence="2">The sequence shown here is derived from an EMBL/GenBank/DDBJ whole genome shotgun (WGS) entry which is preliminary data.</text>
</comment>
<evidence type="ECO:0000313" key="3">
    <source>
        <dbReference type="Proteomes" id="UP000309848"/>
    </source>
</evidence>
<accession>A0A4S1WC49</accession>
<dbReference type="OrthoDB" id="7428103at2"/>
<feature type="domain" description="DUF4136" evidence="1">
    <location>
        <begin position="58"/>
        <end position="193"/>
    </location>
</feature>
<organism evidence="2 3">
    <name type="scientific">Sphingomonas naasensis</name>
    <dbReference type="NCBI Taxonomy" id="1344951"/>
    <lineage>
        <taxon>Bacteria</taxon>
        <taxon>Pseudomonadati</taxon>
        <taxon>Pseudomonadota</taxon>
        <taxon>Alphaproteobacteria</taxon>
        <taxon>Sphingomonadales</taxon>
        <taxon>Sphingomonadaceae</taxon>
        <taxon>Sphingomonas</taxon>
    </lineage>
</organism>
<keyword evidence="3" id="KW-1185">Reference proteome</keyword>
<gene>
    <name evidence="2" type="ORF">E5A74_16005</name>
</gene>
<protein>
    <submittedName>
        <fullName evidence="2">DUF4136 domain-containing protein</fullName>
    </submittedName>
</protein>
<dbReference type="Pfam" id="PF13590">
    <property type="entry name" value="DUF4136"/>
    <property type="match status" value="1"/>
</dbReference>